<evidence type="ECO:0000313" key="1">
    <source>
        <dbReference type="EMBL" id="MCY9530581.1"/>
    </source>
</evidence>
<dbReference type="EMBL" id="JAMDLY010000012">
    <property type="protein sequence ID" value="MCY9530581.1"/>
    <property type="molecule type" value="Genomic_DNA"/>
</dbReference>
<organism evidence="1 2">
    <name type="scientific">Paenibacillus alvei</name>
    <name type="common">Bacillus alvei</name>
    <dbReference type="NCBI Taxonomy" id="44250"/>
    <lineage>
        <taxon>Bacteria</taxon>
        <taxon>Bacillati</taxon>
        <taxon>Bacillota</taxon>
        <taxon>Bacilli</taxon>
        <taxon>Bacillales</taxon>
        <taxon>Paenibacillaceae</taxon>
        <taxon>Paenibacillus</taxon>
    </lineage>
</organism>
<evidence type="ECO:0000313" key="2">
    <source>
        <dbReference type="Proteomes" id="UP001527090"/>
    </source>
</evidence>
<reference evidence="1 2" key="1">
    <citation type="submission" date="2022-05" db="EMBL/GenBank/DDBJ databases">
        <title>Genome Sequencing of Bee-Associated Microbes.</title>
        <authorList>
            <person name="Dunlap C."/>
        </authorList>
    </citation>
    <scope>NUCLEOTIDE SEQUENCE [LARGE SCALE GENOMIC DNA]</scope>
    <source>
        <strain evidence="1 2">NRRL NRS-750</strain>
    </source>
</reference>
<name>A0ABT4EA12_PAEAL</name>
<dbReference type="Proteomes" id="UP001527090">
    <property type="component" value="Unassembled WGS sequence"/>
</dbReference>
<proteinExistence type="predicted"/>
<accession>A0ABT4EA12</accession>
<gene>
    <name evidence="1" type="ORF">M5X04_14760</name>
</gene>
<keyword evidence="2" id="KW-1185">Reference proteome</keyword>
<protein>
    <submittedName>
        <fullName evidence="1">Uncharacterized protein</fullName>
    </submittedName>
</protein>
<dbReference type="RefSeq" id="WP_268632337.1">
    <property type="nucleotide sequence ID" value="NZ_JAMDLY010000012.1"/>
</dbReference>
<comment type="caution">
    <text evidence="1">The sequence shown here is derived from an EMBL/GenBank/DDBJ whole genome shotgun (WGS) entry which is preliminary data.</text>
</comment>
<sequence>MSMWSDTPRISAPPNTKDVDVILGYVKDLANTVAKMAKDLEFIVNGNVDAKNIRSESIETRNLKANSITTDKIQAGSVIAEKINVGELSAISANLGHIVAGLIESIQIYGSLIATRRDGYPRCEMSNTENMFAAYGGNGRAIKIQAYGSPGVPLLTFTYNQGMTILSHRASGFRLDAGSEDAFISAENIMLMPYGKVIVSSWDSIFSEKEQQTLKEALGK</sequence>